<dbReference type="EnsemblPlants" id="Zm00001eb217280_T001">
    <property type="protein sequence ID" value="Zm00001eb217280_P001"/>
    <property type="gene ID" value="Zm00001eb217280"/>
</dbReference>
<dbReference type="InterPro" id="IPR001623">
    <property type="entry name" value="DnaJ_domain"/>
</dbReference>
<dbReference type="GO" id="GO:0000724">
    <property type="term" value="P:double-strand break repair via homologous recombination"/>
    <property type="evidence" value="ECO:0000318"/>
    <property type="project" value="GO_Central"/>
</dbReference>
<dbReference type="PROSITE" id="PS50076">
    <property type="entry name" value="DNAJ_2"/>
    <property type="match status" value="1"/>
</dbReference>
<dbReference type="SUPFAM" id="SSF56300">
    <property type="entry name" value="Metallo-dependent phosphatases"/>
    <property type="match status" value="1"/>
</dbReference>
<dbReference type="GO" id="GO:0005634">
    <property type="term" value="C:nucleus"/>
    <property type="evidence" value="ECO:0000318"/>
    <property type="project" value="GO_Central"/>
</dbReference>
<dbReference type="Gene3D" id="3.60.21.10">
    <property type="match status" value="1"/>
</dbReference>
<dbReference type="GO" id="GO:0005783">
    <property type="term" value="C:endoplasmic reticulum"/>
    <property type="evidence" value="ECO:0007669"/>
    <property type="project" value="UniProtKB-ARBA"/>
</dbReference>
<dbReference type="GO" id="GO:0004722">
    <property type="term" value="F:protein serine/threonine phosphatase activity"/>
    <property type="evidence" value="ECO:0000318"/>
    <property type="project" value="GO_Central"/>
</dbReference>
<reference evidence="3" key="1">
    <citation type="journal article" date="2009" name="Science">
        <title>The B73 maize genome: complexity, diversity, and dynamics.</title>
        <authorList>
            <person name="Schnable P.S."/>
            <person name="Ware D."/>
            <person name="Fulton R.S."/>
            <person name="Stein J.C."/>
            <person name="Wei F."/>
            <person name="Pasternak S."/>
            <person name="Liang C."/>
            <person name="Zhang J."/>
            <person name="Fulton L."/>
            <person name="Graves T.A."/>
            <person name="Minx P."/>
            <person name="Reily A.D."/>
            <person name="Courtney L."/>
            <person name="Kruchowski S.S."/>
            <person name="Tomlinson C."/>
            <person name="Strong C."/>
            <person name="Delehaunty K."/>
            <person name="Fronick C."/>
            <person name="Courtney B."/>
            <person name="Rock S.M."/>
            <person name="Belter E."/>
            <person name="Du F."/>
            <person name="Kim K."/>
            <person name="Abbott R.M."/>
            <person name="Cotton M."/>
            <person name="Levy A."/>
            <person name="Marchetto P."/>
            <person name="Ochoa K."/>
            <person name="Jackson S.M."/>
            <person name="Gillam B."/>
            <person name="Chen W."/>
            <person name="Yan L."/>
            <person name="Higginbotham J."/>
            <person name="Cardenas M."/>
            <person name="Waligorski J."/>
            <person name="Applebaum E."/>
            <person name="Phelps L."/>
            <person name="Falcone J."/>
            <person name="Kanchi K."/>
            <person name="Thane T."/>
            <person name="Scimone A."/>
            <person name="Thane N."/>
            <person name="Henke J."/>
            <person name="Wang T."/>
            <person name="Ruppert J."/>
            <person name="Shah N."/>
            <person name="Rotter K."/>
            <person name="Hodges J."/>
            <person name="Ingenthron E."/>
            <person name="Cordes M."/>
            <person name="Kohlberg S."/>
            <person name="Sgro J."/>
            <person name="Delgado B."/>
            <person name="Mead K."/>
            <person name="Chinwalla A."/>
            <person name="Leonard S."/>
            <person name="Crouse K."/>
            <person name="Collura K."/>
            <person name="Kudrna D."/>
            <person name="Currie J."/>
            <person name="He R."/>
            <person name="Angelova A."/>
            <person name="Rajasekar S."/>
            <person name="Mueller T."/>
            <person name="Lomeli R."/>
            <person name="Scara G."/>
            <person name="Ko A."/>
            <person name="Delaney K."/>
            <person name="Wissotski M."/>
            <person name="Lopez G."/>
            <person name="Campos D."/>
            <person name="Braidotti M."/>
            <person name="Ashley E."/>
            <person name="Golser W."/>
            <person name="Kim H."/>
            <person name="Lee S."/>
            <person name="Lin J."/>
            <person name="Dujmic Z."/>
            <person name="Kim W."/>
            <person name="Talag J."/>
            <person name="Zuccolo A."/>
            <person name="Fan C."/>
            <person name="Sebastian A."/>
            <person name="Kramer M."/>
            <person name="Spiegel L."/>
            <person name="Nascimento L."/>
            <person name="Zutavern T."/>
            <person name="Miller B."/>
            <person name="Ambroise C."/>
            <person name="Muller S."/>
            <person name="Spooner W."/>
            <person name="Narechania A."/>
            <person name="Ren L."/>
            <person name="Wei S."/>
            <person name="Kumari S."/>
            <person name="Faga B."/>
            <person name="Levy M.J."/>
            <person name="McMahan L."/>
            <person name="Van Buren P."/>
            <person name="Vaughn M.W."/>
            <person name="Ying K."/>
            <person name="Yeh C.-T."/>
            <person name="Emrich S.J."/>
            <person name="Jia Y."/>
            <person name="Kalyanaraman A."/>
            <person name="Hsia A.-P."/>
            <person name="Barbazuk W.B."/>
            <person name="Baucom R.S."/>
            <person name="Brutnell T.P."/>
            <person name="Carpita N.C."/>
            <person name="Chaparro C."/>
            <person name="Chia J.-M."/>
            <person name="Deragon J.-M."/>
            <person name="Estill J.C."/>
            <person name="Fu Y."/>
            <person name="Jeddeloh J.A."/>
            <person name="Han Y."/>
            <person name="Lee H."/>
            <person name="Li P."/>
            <person name="Lisch D.R."/>
            <person name="Liu S."/>
            <person name="Liu Z."/>
            <person name="Nagel D.H."/>
            <person name="McCann M.C."/>
            <person name="SanMiguel P."/>
            <person name="Myers A.M."/>
            <person name="Nettleton D."/>
            <person name="Nguyen J."/>
            <person name="Penning B.W."/>
            <person name="Ponnala L."/>
            <person name="Schneider K.L."/>
            <person name="Schwartz D.C."/>
            <person name="Sharma A."/>
            <person name="Soderlund C."/>
            <person name="Springer N.M."/>
            <person name="Sun Q."/>
            <person name="Wang H."/>
            <person name="Waterman M."/>
            <person name="Westerman R."/>
            <person name="Wolfgruber T.K."/>
            <person name="Yang L."/>
            <person name="Yu Y."/>
            <person name="Zhang L."/>
            <person name="Zhou S."/>
            <person name="Zhu Q."/>
            <person name="Bennetzen J.L."/>
            <person name="Dawe R.K."/>
            <person name="Jiang J."/>
            <person name="Jiang N."/>
            <person name="Presting G.G."/>
            <person name="Wessler S.R."/>
            <person name="Aluru S."/>
            <person name="Martienssen R.A."/>
            <person name="Clifton S.W."/>
            <person name="McCombie W.R."/>
            <person name="Wing R.A."/>
            <person name="Wilson R.K."/>
        </authorList>
    </citation>
    <scope>NUCLEOTIDE SEQUENCE [LARGE SCALE GENOMIC DNA]</scope>
    <source>
        <strain evidence="3">cv. B73</strain>
    </source>
</reference>
<dbReference type="Gramene" id="Zm00001eb217280_T001">
    <property type="protein sequence ID" value="Zm00001eb217280_P001"/>
    <property type="gene ID" value="Zm00001eb217280"/>
</dbReference>
<dbReference type="GO" id="GO:0005737">
    <property type="term" value="C:cytoplasm"/>
    <property type="evidence" value="ECO:0000318"/>
    <property type="project" value="GO_Central"/>
</dbReference>
<dbReference type="InParanoid" id="A0A804P944"/>
<dbReference type="InterPro" id="IPR029052">
    <property type="entry name" value="Metallo-depent_PP-like"/>
</dbReference>
<proteinExistence type="predicted"/>
<dbReference type="InterPro" id="IPR017853">
    <property type="entry name" value="GH"/>
</dbReference>
<sequence length="251" mass="27693">MPSHADLDRQISQLWDCKFLPEAEVKTLCEQAKAILMEEWNVQPVCCPVTVCGDIHCQFYDLIEFFRIVDGVIDAKWIVQADYAKWTVQADYGFLTIALWITKILSGFKELAQAYEVLSDPEKREIYDQYGEDALKEGMGGGGGMHDPFDIFQSFFGGGSPFGGGSSRGRMLKVTLIGSLEMPKDDIWLVTAILSAGLADSWKQWLSISVNQIFLGLPSSSQAAGSGFILADDIKSYVLPLINNPGNMEGS</sequence>
<organism evidence="2 3">
    <name type="scientific">Zea mays</name>
    <name type="common">Maize</name>
    <dbReference type="NCBI Taxonomy" id="4577"/>
    <lineage>
        <taxon>Eukaryota</taxon>
        <taxon>Viridiplantae</taxon>
        <taxon>Streptophyta</taxon>
        <taxon>Embryophyta</taxon>
        <taxon>Tracheophyta</taxon>
        <taxon>Spermatophyta</taxon>
        <taxon>Magnoliopsida</taxon>
        <taxon>Liliopsida</taxon>
        <taxon>Poales</taxon>
        <taxon>Poaceae</taxon>
        <taxon>PACMAD clade</taxon>
        <taxon>Panicoideae</taxon>
        <taxon>Andropogonodae</taxon>
        <taxon>Andropogoneae</taxon>
        <taxon>Tripsacinae</taxon>
        <taxon>Zea</taxon>
    </lineage>
</organism>
<dbReference type="InterPro" id="IPR036869">
    <property type="entry name" value="J_dom_sf"/>
</dbReference>
<dbReference type="PANTHER" id="PTHR45619">
    <property type="entry name" value="SERINE/THREONINE-PROTEIN PHOSPHATASE PP2A-RELATED"/>
    <property type="match status" value="1"/>
</dbReference>
<evidence type="ECO:0000313" key="2">
    <source>
        <dbReference type="EnsemblPlants" id="Zm00001eb217280_P001"/>
    </source>
</evidence>
<dbReference type="Gene3D" id="1.10.287.110">
    <property type="entry name" value="DnaJ domain"/>
    <property type="match status" value="1"/>
</dbReference>
<name>A0A804P944_MAIZE</name>
<protein>
    <recommendedName>
        <fullName evidence="1">J domain-containing protein</fullName>
    </recommendedName>
</protein>
<evidence type="ECO:0000313" key="3">
    <source>
        <dbReference type="Proteomes" id="UP000007305"/>
    </source>
</evidence>
<dbReference type="PROSITE" id="PS00636">
    <property type="entry name" value="DNAJ_1"/>
    <property type="match status" value="1"/>
</dbReference>
<evidence type="ECO:0000259" key="1">
    <source>
        <dbReference type="PROSITE" id="PS50076"/>
    </source>
</evidence>
<dbReference type="AlphaFoldDB" id="A0A804P944"/>
<dbReference type="InterPro" id="IPR018253">
    <property type="entry name" value="DnaJ_domain_CS"/>
</dbReference>
<dbReference type="InterPro" id="IPR047129">
    <property type="entry name" value="PPA2-like"/>
</dbReference>
<feature type="domain" description="J" evidence="1">
    <location>
        <begin position="58"/>
        <end position="131"/>
    </location>
</feature>
<reference evidence="2" key="3">
    <citation type="submission" date="2021-05" db="UniProtKB">
        <authorList>
            <consortium name="EnsemblPlants"/>
        </authorList>
    </citation>
    <scope>IDENTIFICATION</scope>
    <source>
        <strain evidence="2">cv. B73</strain>
    </source>
</reference>
<keyword evidence="3" id="KW-1185">Reference proteome</keyword>
<dbReference type="Gene3D" id="3.20.20.80">
    <property type="entry name" value="Glycosidases"/>
    <property type="match status" value="1"/>
</dbReference>
<dbReference type="PRINTS" id="PR00625">
    <property type="entry name" value="JDOMAIN"/>
</dbReference>
<dbReference type="Proteomes" id="UP000007305">
    <property type="component" value="Chromosome 5"/>
</dbReference>
<dbReference type="SUPFAM" id="SSF51445">
    <property type="entry name" value="(Trans)glycosidases"/>
    <property type="match status" value="1"/>
</dbReference>
<dbReference type="SUPFAM" id="SSF46565">
    <property type="entry name" value="Chaperone J-domain"/>
    <property type="match status" value="1"/>
</dbReference>
<reference evidence="2" key="2">
    <citation type="submission" date="2019-07" db="EMBL/GenBank/DDBJ databases">
        <authorList>
            <person name="Seetharam A."/>
            <person name="Woodhouse M."/>
            <person name="Cannon E."/>
        </authorList>
    </citation>
    <scope>NUCLEOTIDE SEQUENCE [LARGE SCALE GENOMIC DNA]</scope>
    <source>
        <strain evidence="2">cv. B73</strain>
    </source>
</reference>
<accession>A0A804P944</accession>